<dbReference type="EMBL" id="AJIL01000141">
    <property type="protein sequence ID" value="KNE93249.1"/>
    <property type="molecule type" value="Genomic_DNA"/>
</dbReference>
<feature type="region of interest" description="Disordered" evidence="5">
    <location>
        <begin position="503"/>
        <end position="532"/>
    </location>
</feature>
<keyword evidence="3" id="KW-0804">Transcription</keyword>
<evidence type="ECO:0000256" key="5">
    <source>
        <dbReference type="SAM" id="MobiDB-lite"/>
    </source>
</evidence>
<evidence type="ECO:0000256" key="2">
    <source>
        <dbReference type="ARBA" id="ARBA00023015"/>
    </source>
</evidence>
<dbReference type="PANTHER" id="PTHR46117">
    <property type="entry name" value="FI24210P1"/>
    <property type="match status" value="1"/>
</dbReference>
<feature type="compositionally biased region" description="Low complexity" evidence="5">
    <location>
        <begin position="133"/>
        <end position="145"/>
    </location>
</feature>
<protein>
    <recommendedName>
        <fullName evidence="6">BHLH domain-containing protein</fullName>
    </recommendedName>
</protein>
<dbReference type="Pfam" id="PF00010">
    <property type="entry name" value="HLH"/>
    <property type="match status" value="1"/>
</dbReference>
<feature type="compositionally biased region" description="Low complexity" evidence="5">
    <location>
        <begin position="523"/>
        <end position="532"/>
    </location>
</feature>
<dbReference type="GO" id="GO:0005634">
    <property type="term" value="C:nucleus"/>
    <property type="evidence" value="ECO:0007669"/>
    <property type="project" value="UniProtKB-SubCell"/>
</dbReference>
<feature type="region of interest" description="Disordered" evidence="5">
    <location>
        <begin position="414"/>
        <end position="466"/>
    </location>
</feature>
<sequence>MSSHPQTLYGDQHHPIEPKRFNGFFSPSTTETNNNLFHFSNQFGSQQQAQQQQHFQPHQQLPSGLQFTDEELLESLIQRQPTHFGDFPRSPQSSSLTQPISFDHTALLDHSQPHPRSHPHQQFHHHNHHHHQPIPITTTTAATSPDTDRRNSFSSSVPIEDNHLLLSPSSTNRAQSPSAISSVSRTPGTHRQTFRSSRSPNPKPLRNRHPQQANNYPFSPPTSITTLVDEDRSPAISTISVSESASHHHNLSCSQPIGDSFYRSLASGDDSAGLRSPLDRMSDDLSLSSSLPTRRTFSPHSTIDQQKLVLNEKRRKRRESHNAVERRRRDNINDRITELAGLLPSCLLDTVVSPSESGVMMVVNEEPGQAEDGQSINSHNKPNKGMILAKSVDYIKHLKHLLDLQSQRNNELEAELRRVRSTPESQQEERKEADQDQQVMREDIAGEEGENVKGEEGQGGKNEDQSDQIHQWIKIHDQQIEPQNQNGIRFEEENMMMMANEFSNGGNSFGPDDTPSLHRHHSSSASNNNNNLQHTHLSLASSEHPKSNGDLFNSPPSSVNHFNSPFNNHLTSFESIYYHLQ</sequence>
<dbReference type="PROSITE" id="PS50888">
    <property type="entry name" value="BHLH"/>
    <property type="match status" value="1"/>
</dbReference>
<dbReference type="SMART" id="SM00353">
    <property type="entry name" value="HLH"/>
    <property type="match status" value="1"/>
</dbReference>
<dbReference type="OrthoDB" id="690068at2759"/>
<evidence type="ECO:0000313" key="8">
    <source>
        <dbReference type="Proteomes" id="UP000054564"/>
    </source>
</evidence>
<feature type="domain" description="BHLH" evidence="6">
    <location>
        <begin position="316"/>
        <end position="398"/>
    </location>
</feature>
<dbReference type="STRING" id="1165861.A0A0L0V2N4"/>
<feature type="compositionally biased region" description="Basic and acidic residues" evidence="5">
    <location>
        <begin position="427"/>
        <end position="464"/>
    </location>
</feature>
<dbReference type="PANTHER" id="PTHR46117:SF3">
    <property type="entry name" value="FI24210P1"/>
    <property type="match status" value="1"/>
</dbReference>
<feature type="compositionally biased region" description="Basic residues" evidence="5">
    <location>
        <begin position="113"/>
        <end position="132"/>
    </location>
</feature>
<feature type="compositionally biased region" description="Basic and acidic residues" evidence="5">
    <location>
        <begin position="11"/>
        <end position="20"/>
    </location>
</feature>
<keyword evidence="8" id="KW-1185">Reference proteome</keyword>
<evidence type="ECO:0000256" key="3">
    <source>
        <dbReference type="ARBA" id="ARBA00023163"/>
    </source>
</evidence>
<dbReference type="AlphaFoldDB" id="A0A0L0V2N4"/>
<dbReference type="Gene3D" id="4.10.280.10">
    <property type="entry name" value="Helix-loop-helix DNA-binding domain"/>
    <property type="match status" value="1"/>
</dbReference>
<feature type="region of interest" description="Disordered" evidence="5">
    <location>
        <begin position="268"/>
        <end position="304"/>
    </location>
</feature>
<accession>A0A0L0V2N4</accession>
<dbReference type="InterPro" id="IPR051732">
    <property type="entry name" value="USF"/>
</dbReference>
<proteinExistence type="predicted"/>
<dbReference type="GO" id="GO:0000981">
    <property type="term" value="F:DNA-binding transcription factor activity, RNA polymerase II-specific"/>
    <property type="evidence" value="ECO:0007669"/>
    <property type="project" value="TreeGrafter"/>
</dbReference>
<feature type="region of interest" description="Disordered" evidence="5">
    <location>
        <begin position="108"/>
        <end position="226"/>
    </location>
</feature>
<keyword evidence="4" id="KW-0539">Nucleus</keyword>
<dbReference type="Proteomes" id="UP000054564">
    <property type="component" value="Unassembled WGS sequence"/>
</dbReference>
<organism evidence="7 8">
    <name type="scientific">Puccinia striiformis f. sp. tritici PST-78</name>
    <dbReference type="NCBI Taxonomy" id="1165861"/>
    <lineage>
        <taxon>Eukaryota</taxon>
        <taxon>Fungi</taxon>
        <taxon>Dikarya</taxon>
        <taxon>Basidiomycota</taxon>
        <taxon>Pucciniomycotina</taxon>
        <taxon>Pucciniomycetes</taxon>
        <taxon>Pucciniales</taxon>
        <taxon>Pucciniaceae</taxon>
        <taxon>Puccinia</taxon>
    </lineage>
</organism>
<comment type="caution">
    <text evidence="7">The sequence shown here is derived from an EMBL/GenBank/DDBJ whole genome shotgun (WGS) entry which is preliminary data.</text>
</comment>
<feature type="compositionally biased region" description="Low complexity" evidence="5">
    <location>
        <begin position="284"/>
        <end position="299"/>
    </location>
</feature>
<gene>
    <name evidence="7" type="ORF">PSTG_13362</name>
</gene>
<feature type="compositionally biased region" description="Polar residues" evidence="5">
    <location>
        <begin position="167"/>
        <end position="200"/>
    </location>
</feature>
<dbReference type="GO" id="GO:0000978">
    <property type="term" value="F:RNA polymerase II cis-regulatory region sequence-specific DNA binding"/>
    <property type="evidence" value="ECO:0007669"/>
    <property type="project" value="TreeGrafter"/>
</dbReference>
<evidence type="ECO:0000256" key="1">
    <source>
        <dbReference type="ARBA" id="ARBA00004123"/>
    </source>
</evidence>
<feature type="compositionally biased region" description="Polar residues" evidence="5">
    <location>
        <begin position="210"/>
        <end position="226"/>
    </location>
</feature>
<dbReference type="SUPFAM" id="SSF47459">
    <property type="entry name" value="HLH, helix-loop-helix DNA-binding domain"/>
    <property type="match status" value="1"/>
</dbReference>
<evidence type="ECO:0000259" key="6">
    <source>
        <dbReference type="PROSITE" id="PS50888"/>
    </source>
</evidence>
<dbReference type="GO" id="GO:0046983">
    <property type="term" value="F:protein dimerization activity"/>
    <property type="evidence" value="ECO:0007669"/>
    <property type="project" value="InterPro"/>
</dbReference>
<comment type="subcellular location">
    <subcellularLocation>
        <location evidence="1">Nucleus</location>
    </subcellularLocation>
</comment>
<feature type="region of interest" description="Disordered" evidence="5">
    <location>
        <begin position="1"/>
        <end position="21"/>
    </location>
</feature>
<name>A0A0L0V2N4_9BASI</name>
<reference evidence="8" key="1">
    <citation type="submission" date="2014-03" db="EMBL/GenBank/DDBJ databases">
        <title>The Genome Sequence of Puccinia striiformis f. sp. tritici PST-78.</title>
        <authorList>
            <consortium name="The Broad Institute Genome Sequencing Platform"/>
            <person name="Cuomo C."/>
            <person name="Hulbert S."/>
            <person name="Chen X."/>
            <person name="Walker B."/>
            <person name="Young S.K."/>
            <person name="Zeng Q."/>
            <person name="Gargeya S."/>
            <person name="Fitzgerald M."/>
            <person name="Haas B."/>
            <person name="Abouelleil A."/>
            <person name="Alvarado L."/>
            <person name="Arachchi H.M."/>
            <person name="Berlin A.M."/>
            <person name="Chapman S.B."/>
            <person name="Goldberg J."/>
            <person name="Griggs A."/>
            <person name="Gujja S."/>
            <person name="Hansen M."/>
            <person name="Howarth C."/>
            <person name="Imamovic A."/>
            <person name="Larimer J."/>
            <person name="McCowan C."/>
            <person name="Montmayeur A."/>
            <person name="Murphy C."/>
            <person name="Neiman D."/>
            <person name="Pearson M."/>
            <person name="Priest M."/>
            <person name="Roberts A."/>
            <person name="Saif S."/>
            <person name="Shea T."/>
            <person name="Sisk P."/>
            <person name="Sykes S."/>
            <person name="Wortman J."/>
            <person name="Nusbaum C."/>
            <person name="Birren B."/>
        </authorList>
    </citation>
    <scope>NUCLEOTIDE SEQUENCE [LARGE SCALE GENOMIC DNA]</scope>
    <source>
        <strain evidence="8">race PST-78</strain>
    </source>
</reference>
<keyword evidence="2" id="KW-0805">Transcription regulation</keyword>
<evidence type="ECO:0000256" key="4">
    <source>
        <dbReference type="ARBA" id="ARBA00023242"/>
    </source>
</evidence>
<dbReference type="InterPro" id="IPR011598">
    <property type="entry name" value="bHLH_dom"/>
</dbReference>
<dbReference type="InterPro" id="IPR036638">
    <property type="entry name" value="HLH_DNA-bd_sf"/>
</dbReference>
<evidence type="ECO:0000313" key="7">
    <source>
        <dbReference type="EMBL" id="KNE93249.1"/>
    </source>
</evidence>